<sequence>MNTTTPLRNGIAAIDFSPVLAPNAIFLSFYSISLPLHVLIAIRFWRFYGYSIGMICGILLELIGYCGKVQLSHNRDNKNGYIMYIIGLTLGPTFLSSALYLNISTLQQRYSSSRFTRISPRLFASLFILGDFICLCFIGCGGSLAAIFAENPIGVDLMITGLAVQVLFTAIFCLALWVICRRSWLEIRQEKRYLYVIGLAIASACLFVRSCWRCAELSEGFNGPLASMEGVFFALDSIPMVVMTVTLTIFHPELWLGARKSNSGKPICVENYTMSYVQTKG</sequence>
<evidence type="ECO:0000256" key="3">
    <source>
        <dbReference type="ARBA" id="ARBA00022989"/>
    </source>
</evidence>
<dbReference type="RefSeq" id="XP_018744803.1">
    <property type="nucleotide sequence ID" value="XM_018903962.1"/>
</dbReference>
<dbReference type="GO" id="GO:0005886">
    <property type="term" value="C:plasma membrane"/>
    <property type="evidence" value="ECO:0007669"/>
    <property type="project" value="TreeGrafter"/>
</dbReference>
<feature type="transmembrane region" description="Helical" evidence="5">
    <location>
        <begin position="230"/>
        <end position="250"/>
    </location>
</feature>
<accession>W7M125</accession>
<dbReference type="EMBL" id="CM000583">
    <property type="protein sequence ID" value="EWG38612.1"/>
    <property type="molecule type" value="Genomic_DNA"/>
</dbReference>
<evidence type="ECO:0008006" key="8">
    <source>
        <dbReference type="Google" id="ProtNLM"/>
    </source>
</evidence>
<feature type="transmembrane region" description="Helical" evidence="5">
    <location>
        <begin position="47"/>
        <end position="65"/>
    </location>
</feature>
<name>W7M125_GIBM7</name>
<protein>
    <recommendedName>
        <fullName evidence="8">Phospholipid-translocating ATPase</fullName>
    </recommendedName>
</protein>
<dbReference type="PANTHER" id="PTHR31465">
    <property type="entry name" value="PROTEIN RTA1-RELATED"/>
    <property type="match status" value="1"/>
</dbReference>
<proteinExistence type="predicted"/>
<dbReference type="VEuPathDB" id="FungiDB:FVEG_14928"/>
<comment type="subcellular location">
    <subcellularLocation>
        <location evidence="1">Membrane</location>
        <topology evidence="1">Multi-pass membrane protein</topology>
    </subcellularLocation>
</comment>
<evidence type="ECO:0000256" key="1">
    <source>
        <dbReference type="ARBA" id="ARBA00004141"/>
    </source>
</evidence>
<dbReference type="AlphaFoldDB" id="W7M125"/>
<dbReference type="InterPro" id="IPR007568">
    <property type="entry name" value="RTA1"/>
</dbReference>
<dbReference type="EMBL" id="DS022243">
    <property type="protein sequence ID" value="EWG38612.1"/>
    <property type="molecule type" value="Genomic_DNA"/>
</dbReference>
<keyword evidence="3 5" id="KW-1133">Transmembrane helix</keyword>
<keyword evidence="4 5" id="KW-0472">Membrane</keyword>
<dbReference type="Pfam" id="PF04479">
    <property type="entry name" value="RTA1"/>
    <property type="match status" value="1"/>
</dbReference>
<feature type="transmembrane region" description="Helical" evidence="5">
    <location>
        <begin position="122"/>
        <end position="147"/>
    </location>
</feature>
<feature type="transmembrane region" description="Helical" evidence="5">
    <location>
        <begin position="81"/>
        <end position="101"/>
    </location>
</feature>
<evidence type="ECO:0000256" key="5">
    <source>
        <dbReference type="SAM" id="Phobius"/>
    </source>
</evidence>
<evidence type="ECO:0000256" key="2">
    <source>
        <dbReference type="ARBA" id="ARBA00022692"/>
    </source>
</evidence>
<evidence type="ECO:0000313" key="7">
    <source>
        <dbReference type="Proteomes" id="UP000009096"/>
    </source>
</evidence>
<feature type="transmembrane region" description="Helical" evidence="5">
    <location>
        <begin position="20"/>
        <end position="40"/>
    </location>
</feature>
<dbReference type="OrthoDB" id="4521223at2759"/>
<evidence type="ECO:0000313" key="6">
    <source>
        <dbReference type="EMBL" id="EWG38612.1"/>
    </source>
</evidence>
<dbReference type="GO" id="GO:0000324">
    <property type="term" value="C:fungal-type vacuole"/>
    <property type="evidence" value="ECO:0007669"/>
    <property type="project" value="TreeGrafter"/>
</dbReference>
<dbReference type="PANTHER" id="PTHR31465:SF9">
    <property type="entry name" value="SPHINGOID LONG-CHAIN BASE TRANSPORTER RSB1"/>
    <property type="match status" value="1"/>
</dbReference>
<feature type="transmembrane region" description="Helical" evidence="5">
    <location>
        <begin position="159"/>
        <end position="180"/>
    </location>
</feature>
<gene>
    <name evidence="6" type="ORF">FVEG_14928</name>
</gene>
<organism evidence="6 7">
    <name type="scientific">Gibberella moniliformis (strain M3125 / FGSC 7600)</name>
    <name type="common">Maize ear and stalk rot fungus</name>
    <name type="synonym">Fusarium verticillioides</name>
    <dbReference type="NCBI Taxonomy" id="334819"/>
    <lineage>
        <taxon>Eukaryota</taxon>
        <taxon>Fungi</taxon>
        <taxon>Dikarya</taxon>
        <taxon>Ascomycota</taxon>
        <taxon>Pezizomycotina</taxon>
        <taxon>Sordariomycetes</taxon>
        <taxon>Hypocreomycetidae</taxon>
        <taxon>Hypocreales</taxon>
        <taxon>Nectriaceae</taxon>
        <taxon>Fusarium</taxon>
        <taxon>Fusarium fujikuroi species complex</taxon>
    </lineage>
</organism>
<reference evidence="6 7" key="1">
    <citation type="journal article" date="2010" name="Nature">
        <title>Comparative genomics reveals mobile pathogenicity chromosomes in Fusarium.</title>
        <authorList>
            <person name="Ma L.J."/>
            <person name="van der Does H.C."/>
            <person name="Borkovich K.A."/>
            <person name="Coleman J.J."/>
            <person name="Daboussi M.J."/>
            <person name="Di Pietro A."/>
            <person name="Dufresne M."/>
            <person name="Freitag M."/>
            <person name="Grabherr M."/>
            <person name="Henrissat B."/>
            <person name="Houterman P.M."/>
            <person name="Kang S."/>
            <person name="Shim W.B."/>
            <person name="Woloshuk C."/>
            <person name="Xie X."/>
            <person name="Xu J.R."/>
            <person name="Antoniw J."/>
            <person name="Baker S.E."/>
            <person name="Bluhm B.H."/>
            <person name="Breakspear A."/>
            <person name="Brown D.W."/>
            <person name="Butchko R.A."/>
            <person name="Chapman S."/>
            <person name="Coulson R."/>
            <person name="Coutinho P.M."/>
            <person name="Danchin E.G."/>
            <person name="Diener A."/>
            <person name="Gale L.R."/>
            <person name="Gardiner D.M."/>
            <person name="Goff S."/>
            <person name="Hammond-Kosack K.E."/>
            <person name="Hilburn K."/>
            <person name="Hua-Van A."/>
            <person name="Jonkers W."/>
            <person name="Kazan K."/>
            <person name="Kodira C.D."/>
            <person name="Koehrsen M."/>
            <person name="Kumar L."/>
            <person name="Lee Y.H."/>
            <person name="Li L."/>
            <person name="Manners J.M."/>
            <person name="Miranda-Saavedra D."/>
            <person name="Mukherjee M."/>
            <person name="Park G."/>
            <person name="Park J."/>
            <person name="Park S.Y."/>
            <person name="Proctor R.H."/>
            <person name="Regev A."/>
            <person name="Ruiz-Roldan M.C."/>
            <person name="Sain D."/>
            <person name="Sakthikumar S."/>
            <person name="Sykes S."/>
            <person name="Schwartz D.C."/>
            <person name="Turgeon B.G."/>
            <person name="Wapinski I."/>
            <person name="Yoder O."/>
            <person name="Young S."/>
            <person name="Zeng Q."/>
            <person name="Zhou S."/>
            <person name="Galagan J."/>
            <person name="Cuomo C.A."/>
            <person name="Kistler H.C."/>
            <person name="Rep M."/>
        </authorList>
    </citation>
    <scope>NUCLEOTIDE SEQUENCE [LARGE SCALE GENOMIC DNA]</scope>
    <source>
        <strain evidence="7">M3125 / FGSC 7600</strain>
    </source>
</reference>
<keyword evidence="2 5" id="KW-0812">Transmembrane</keyword>
<dbReference type="KEGG" id="fvr:FVEG_14928"/>
<dbReference type="GeneID" id="30071804"/>
<dbReference type="Proteomes" id="UP000009096">
    <property type="component" value="Chromosome 6"/>
</dbReference>
<evidence type="ECO:0000256" key="4">
    <source>
        <dbReference type="ARBA" id="ARBA00023136"/>
    </source>
</evidence>
<feature type="transmembrane region" description="Helical" evidence="5">
    <location>
        <begin position="192"/>
        <end position="210"/>
    </location>
</feature>
<keyword evidence="7" id="KW-1185">Reference proteome</keyword>